<dbReference type="InterPro" id="IPR001810">
    <property type="entry name" value="F-box_dom"/>
</dbReference>
<comment type="caution">
    <text evidence="5">The sequence shown here is derived from an EMBL/GenBank/DDBJ whole genome shotgun (WGS) entry which is preliminary data.</text>
</comment>
<feature type="non-terminal residue" evidence="5">
    <location>
        <position position="458"/>
    </location>
</feature>
<evidence type="ECO:0000313" key="5">
    <source>
        <dbReference type="EMBL" id="RCH91920.1"/>
    </source>
</evidence>
<evidence type="ECO:0000256" key="2">
    <source>
        <dbReference type="ARBA" id="ARBA00022737"/>
    </source>
</evidence>
<dbReference type="AlphaFoldDB" id="A0A367JPN7"/>
<feature type="repeat" description="WD" evidence="3">
    <location>
        <begin position="303"/>
        <end position="342"/>
    </location>
</feature>
<dbReference type="Pfam" id="PF12937">
    <property type="entry name" value="F-box-like"/>
    <property type="match status" value="1"/>
</dbReference>
<dbReference type="CDD" id="cd09917">
    <property type="entry name" value="F-box_SF"/>
    <property type="match status" value="1"/>
</dbReference>
<feature type="repeat" description="WD" evidence="3">
    <location>
        <begin position="383"/>
        <end position="422"/>
    </location>
</feature>
<dbReference type="InterPro" id="IPR020472">
    <property type="entry name" value="WD40_PAC1"/>
</dbReference>
<feature type="repeat" description="WD" evidence="3">
    <location>
        <begin position="218"/>
        <end position="258"/>
    </location>
</feature>
<protein>
    <recommendedName>
        <fullName evidence="4">F-box domain-containing protein</fullName>
    </recommendedName>
</protein>
<dbReference type="PANTHER" id="PTHR22847">
    <property type="entry name" value="WD40 REPEAT PROTEIN"/>
    <property type="match status" value="1"/>
</dbReference>
<evidence type="ECO:0000256" key="1">
    <source>
        <dbReference type="ARBA" id="ARBA00022574"/>
    </source>
</evidence>
<organism evidence="5 6">
    <name type="scientific">Rhizopus stolonifer</name>
    <name type="common">Rhizopus nigricans</name>
    <dbReference type="NCBI Taxonomy" id="4846"/>
    <lineage>
        <taxon>Eukaryota</taxon>
        <taxon>Fungi</taxon>
        <taxon>Fungi incertae sedis</taxon>
        <taxon>Mucoromycota</taxon>
        <taxon>Mucoromycotina</taxon>
        <taxon>Mucoromycetes</taxon>
        <taxon>Mucorales</taxon>
        <taxon>Mucorineae</taxon>
        <taxon>Rhizopodaceae</taxon>
        <taxon>Rhizopus</taxon>
    </lineage>
</organism>
<dbReference type="Gene3D" id="1.20.1280.50">
    <property type="match status" value="1"/>
</dbReference>
<dbReference type="Gene3D" id="2.130.10.10">
    <property type="entry name" value="YVTN repeat-like/Quinoprotein amine dehydrogenase"/>
    <property type="match status" value="2"/>
</dbReference>
<dbReference type="SUPFAM" id="SSF50978">
    <property type="entry name" value="WD40 repeat-like"/>
    <property type="match status" value="1"/>
</dbReference>
<gene>
    <name evidence="5" type="ORF">CU098_000154</name>
</gene>
<name>A0A367JPN7_RHIST</name>
<reference evidence="5 6" key="1">
    <citation type="journal article" date="2018" name="G3 (Bethesda)">
        <title>Phylogenetic and Phylogenomic Definition of Rhizopus Species.</title>
        <authorList>
            <person name="Gryganskyi A.P."/>
            <person name="Golan J."/>
            <person name="Dolatabadi S."/>
            <person name="Mondo S."/>
            <person name="Robb S."/>
            <person name="Idnurm A."/>
            <person name="Muszewska A."/>
            <person name="Steczkiewicz K."/>
            <person name="Masonjones S."/>
            <person name="Liao H.L."/>
            <person name="Gajdeczka M.T."/>
            <person name="Anike F."/>
            <person name="Vuek A."/>
            <person name="Anishchenko I.M."/>
            <person name="Voigt K."/>
            <person name="de Hoog G.S."/>
            <person name="Smith M.E."/>
            <person name="Heitman J."/>
            <person name="Vilgalys R."/>
            <person name="Stajich J.E."/>
        </authorList>
    </citation>
    <scope>NUCLEOTIDE SEQUENCE [LARGE SCALE GENOMIC DNA]</scope>
    <source>
        <strain evidence="5 6">LSU 92-RS-03</strain>
    </source>
</reference>
<feature type="repeat" description="WD" evidence="3">
    <location>
        <begin position="423"/>
        <end position="458"/>
    </location>
</feature>
<dbReference type="SMART" id="SM00320">
    <property type="entry name" value="WD40"/>
    <property type="match status" value="6"/>
</dbReference>
<dbReference type="OrthoDB" id="19711at2759"/>
<dbReference type="PROSITE" id="PS50181">
    <property type="entry name" value="FBOX"/>
    <property type="match status" value="1"/>
</dbReference>
<dbReference type="InterPro" id="IPR001680">
    <property type="entry name" value="WD40_rpt"/>
</dbReference>
<feature type="repeat" description="WD" evidence="3">
    <location>
        <begin position="261"/>
        <end position="294"/>
    </location>
</feature>
<dbReference type="Pfam" id="PF00400">
    <property type="entry name" value="WD40"/>
    <property type="match status" value="6"/>
</dbReference>
<dbReference type="PANTHER" id="PTHR22847:SF745">
    <property type="entry name" value="F-BOX_WD REPEAT-CONTAINING PROTEIN 7"/>
    <property type="match status" value="1"/>
</dbReference>
<keyword evidence="6" id="KW-1185">Reference proteome</keyword>
<dbReference type="STRING" id="4846.A0A367JPN7"/>
<feature type="domain" description="F-box" evidence="4">
    <location>
        <begin position="130"/>
        <end position="178"/>
    </location>
</feature>
<dbReference type="PROSITE" id="PS50082">
    <property type="entry name" value="WD_REPEATS_2"/>
    <property type="match status" value="6"/>
</dbReference>
<dbReference type="EMBL" id="PJQM01002921">
    <property type="protein sequence ID" value="RCH91920.1"/>
    <property type="molecule type" value="Genomic_DNA"/>
</dbReference>
<dbReference type="Proteomes" id="UP000253551">
    <property type="component" value="Unassembled WGS sequence"/>
</dbReference>
<proteinExistence type="predicted"/>
<dbReference type="SUPFAM" id="SSF81383">
    <property type="entry name" value="F-box domain"/>
    <property type="match status" value="1"/>
</dbReference>
<accession>A0A367JPN7</accession>
<dbReference type="PROSITE" id="PS00678">
    <property type="entry name" value="WD_REPEATS_1"/>
    <property type="match status" value="5"/>
</dbReference>
<dbReference type="PROSITE" id="PS50294">
    <property type="entry name" value="WD_REPEATS_REGION"/>
    <property type="match status" value="6"/>
</dbReference>
<dbReference type="InterPro" id="IPR036322">
    <property type="entry name" value="WD40_repeat_dom_sf"/>
</dbReference>
<dbReference type="CDD" id="cd00200">
    <property type="entry name" value="WD40"/>
    <property type="match status" value="1"/>
</dbReference>
<dbReference type="InterPro" id="IPR019775">
    <property type="entry name" value="WD40_repeat_CS"/>
</dbReference>
<feature type="repeat" description="WD" evidence="3">
    <location>
        <begin position="343"/>
        <end position="382"/>
    </location>
</feature>
<evidence type="ECO:0000313" key="6">
    <source>
        <dbReference type="Proteomes" id="UP000253551"/>
    </source>
</evidence>
<keyword evidence="1 3" id="KW-0853">WD repeat</keyword>
<evidence type="ECO:0000256" key="3">
    <source>
        <dbReference type="PROSITE-ProRule" id="PRU00221"/>
    </source>
</evidence>
<dbReference type="InterPro" id="IPR015943">
    <property type="entry name" value="WD40/YVTN_repeat-like_dom_sf"/>
</dbReference>
<sequence>MTLMAPSLITPSTSKLLSYLSFNKPYTQPSSSKSPDMPTFITIVMRKDGTLTTKCLNDTQQQQPQARSSTLLTRRRRSFLSLQCPSSSPPKQRRLIPSFIPRFQACKRNSIDIQLCGDNDQIVVTAERSQTFIQRLPIELMVKTMLYLDCLSLLRLSETCKHLHRICHRNHHYLWQTLFRTNYCQKRLLTDDDYYDLYKNHYRLNQRWKRGNVHTRYLTGHEDSVYCLVWFGSNQIVSGSRDRSVKVWDLSRPQESLLLTKTHHDGSVLCLRISSDMTFMVSGSSDTTCLIWSLPEFVPRKRLIGHSGGVLDVCILESLIVSSSRDASIRVWDTATGQEIRRLEGHAGPVNALGSFKRLVVSASGDTTLRLWDVDTGHCLRTFIGHTRGLACVRFDGKFIYSGGQDNKLKVWDASSGNCISTLTGHSDLIRTIDSFENIVVSGSYDKTLRVWDMKENK</sequence>
<keyword evidence="2" id="KW-0677">Repeat</keyword>
<evidence type="ECO:0000259" key="4">
    <source>
        <dbReference type="PROSITE" id="PS50181"/>
    </source>
</evidence>
<dbReference type="PRINTS" id="PR00320">
    <property type="entry name" value="GPROTEINBRPT"/>
</dbReference>
<dbReference type="InterPro" id="IPR036047">
    <property type="entry name" value="F-box-like_dom_sf"/>
</dbReference>